<dbReference type="AlphaFoldDB" id="A0A2N1PUT6"/>
<comment type="caution">
    <text evidence="2">The sequence shown here is derived from an EMBL/GenBank/DDBJ whole genome shotgun (WGS) entry which is preliminary data.</text>
</comment>
<proteinExistence type="predicted"/>
<name>A0A2N1PUT6_9BACT</name>
<sequence length="245" mass="27602">MSIFILFNILRTCAKADVNKHINISIVVTLMCNWYNSTATSFDERLQMASKARRQYLINKGFQARLTMIILLLVIIVANVTGGLVFAVMKTDMGRSGIFMLLNISNPEDMLLPAVIASEVISVLIVAMISLFVTHRMAGPVYRFERVIEDMLSGRLNFTFKIRDKDEFKELASMLDSLIGEYCVRIDTIKDETQQIRETLDDNSTDSESRNQRVRAGLEKVGKELDFFRTSVNAAVPIQSGGSDE</sequence>
<evidence type="ECO:0000256" key="1">
    <source>
        <dbReference type="SAM" id="Phobius"/>
    </source>
</evidence>
<dbReference type="EMBL" id="PGXC01000001">
    <property type="protein sequence ID" value="PKK92078.1"/>
    <property type="molecule type" value="Genomic_DNA"/>
</dbReference>
<evidence type="ECO:0000313" key="2">
    <source>
        <dbReference type="EMBL" id="PKK92078.1"/>
    </source>
</evidence>
<evidence type="ECO:0008006" key="4">
    <source>
        <dbReference type="Google" id="ProtNLM"/>
    </source>
</evidence>
<gene>
    <name evidence="2" type="ORF">CVV64_01280</name>
</gene>
<accession>A0A2N1PUT6</accession>
<keyword evidence="1" id="KW-0472">Membrane</keyword>
<feature type="transmembrane region" description="Helical" evidence="1">
    <location>
        <begin position="66"/>
        <end position="90"/>
    </location>
</feature>
<evidence type="ECO:0000313" key="3">
    <source>
        <dbReference type="Proteomes" id="UP000233256"/>
    </source>
</evidence>
<reference evidence="2 3" key="1">
    <citation type="journal article" date="2017" name="ISME J.">
        <title>Potential for microbial H2 and metal transformations associated with novel bacteria and archaea in deep terrestrial subsurface sediments.</title>
        <authorList>
            <person name="Hernsdorf A.W."/>
            <person name="Amano Y."/>
            <person name="Miyakawa K."/>
            <person name="Ise K."/>
            <person name="Suzuki Y."/>
            <person name="Anantharaman K."/>
            <person name="Probst A."/>
            <person name="Burstein D."/>
            <person name="Thomas B.C."/>
            <person name="Banfield J.F."/>
        </authorList>
    </citation>
    <scope>NUCLEOTIDE SEQUENCE [LARGE SCALE GENOMIC DNA]</scope>
    <source>
        <strain evidence="2">HGW-Wallbacteria-1</strain>
    </source>
</reference>
<dbReference type="Gene3D" id="6.10.340.10">
    <property type="match status" value="1"/>
</dbReference>
<feature type="transmembrane region" description="Helical" evidence="1">
    <location>
        <begin position="110"/>
        <end position="133"/>
    </location>
</feature>
<organism evidence="2 3">
    <name type="scientific">Candidatus Wallbacteria bacterium HGW-Wallbacteria-1</name>
    <dbReference type="NCBI Taxonomy" id="2013854"/>
    <lineage>
        <taxon>Bacteria</taxon>
        <taxon>Candidatus Walliibacteriota</taxon>
    </lineage>
</organism>
<keyword evidence="1" id="KW-0812">Transmembrane</keyword>
<keyword evidence="1" id="KW-1133">Transmembrane helix</keyword>
<dbReference type="Proteomes" id="UP000233256">
    <property type="component" value="Unassembled WGS sequence"/>
</dbReference>
<protein>
    <recommendedName>
        <fullName evidence="4">HAMP domain-containing protein</fullName>
    </recommendedName>
</protein>